<evidence type="ECO:0000256" key="3">
    <source>
        <dbReference type="ARBA" id="ARBA00022833"/>
    </source>
</evidence>
<keyword evidence="2" id="KW-0479">Metal-binding</keyword>
<keyword evidence="3" id="KW-0862">Zinc</keyword>
<dbReference type="CDD" id="cd12148">
    <property type="entry name" value="fungal_TF_MHR"/>
    <property type="match status" value="1"/>
</dbReference>
<accession>A0A0D1Y716</accession>
<dbReference type="GO" id="GO:0000981">
    <property type="term" value="F:DNA-binding transcription factor activity, RNA polymerase II-specific"/>
    <property type="evidence" value="ECO:0007669"/>
    <property type="project" value="InterPro"/>
</dbReference>
<dbReference type="PANTHER" id="PTHR47782:SF12">
    <property type="entry name" value="ZN(II)2CYS6 TRANSCRIPTION FACTOR (EUROFUNG)"/>
    <property type="match status" value="1"/>
</dbReference>
<keyword evidence="4" id="KW-0805">Transcription regulation</keyword>
<comment type="subcellular location">
    <subcellularLocation>
        <location evidence="1">Nucleus</location>
    </subcellularLocation>
</comment>
<evidence type="ECO:0000256" key="2">
    <source>
        <dbReference type="ARBA" id="ARBA00022723"/>
    </source>
</evidence>
<evidence type="ECO:0000313" key="10">
    <source>
        <dbReference type="Proteomes" id="UP000054302"/>
    </source>
</evidence>
<keyword evidence="5" id="KW-0238">DNA-binding</keyword>
<evidence type="ECO:0000313" key="9">
    <source>
        <dbReference type="EMBL" id="KIV96491.1"/>
    </source>
</evidence>
<evidence type="ECO:0000256" key="7">
    <source>
        <dbReference type="ARBA" id="ARBA00023242"/>
    </source>
</evidence>
<evidence type="ECO:0000256" key="4">
    <source>
        <dbReference type="ARBA" id="ARBA00023015"/>
    </source>
</evidence>
<keyword evidence="10" id="KW-1185">Reference proteome</keyword>
<proteinExistence type="predicted"/>
<keyword evidence="6" id="KW-0804">Transcription</keyword>
<dbReference type="GO" id="GO:0043565">
    <property type="term" value="F:sequence-specific DNA binding"/>
    <property type="evidence" value="ECO:0007669"/>
    <property type="project" value="TreeGrafter"/>
</dbReference>
<dbReference type="GO" id="GO:0005634">
    <property type="term" value="C:nucleus"/>
    <property type="evidence" value="ECO:0007669"/>
    <property type="project" value="UniProtKB-SubCell"/>
</dbReference>
<dbReference type="InterPro" id="IPR052202">
    <property type="entry name" value="Yeast_MetPath_Reg"/>
</dbReference>
<dbReference type="SUPFAM" id="SSF57701">
    <property type="entry name" value="Zn2/Cys6 DNA-binding domain"/>
    <property type="match status" value="1"/>
</dbReference>
<dbReference type="PROSITE" id="PS50048">
    <property type="entry name" value="ZN2_CY6_FUNGAL_2"/>
    <property type="match status" value="1"/>
</dbReference>
<dbReference type="RefSeq" id="XP_016228065.1">
    <property type="nucleotide sequence ID" value="XM_016364416.1"/>
</dbReference>
<dbReference type="HOGENOM" id="CLU_011177_0_0_1"/>
<dbReference type="InterPro" id="IPR036864">
    <property type="entry name" value="Zn2-C6_fun-type_DNA-bd_sf"/>
</dbReference>
<evidence type="ECO:0000256" key="1">
    <source>
        <dbReference type="ARBA" id="ARBA00004123"/>
    </source>
</evidence>
<organism evidence="9 10">
    <name type="scientific">Exophiala mesophila</name>
    <name type="common">Black yeast-like fungus</name>
    <dbReference type="NCBI Taxonomy" id="212818"/>
    <lineage>
        <taxon>Eukaryota</taxon>
        <taxon>Fungi</taxon>
        <taxon>Dikarya</taxon>
        <taxon>Ascomycota</taxon>
        <taxon>Pezizomycotina</taxon>
        <taxon>Eurotiomycetes</taxon>
        <taxon>Chaetothyriomycetidae</taxon>
        <taxon>Chaetothyriales</taxon>
        <taxon>Herpotrichiellaceae</taxon>
        <taxon>Exophiala</taxon>
    </lineage>
</organism>
<evidence type="ECO:0000256" key="6">
    <source>
        <dbReference type="ARBA" id="ARBA00023163"/>
    </source>
</evidence>
<dbReference type="CDD" id="cd00067">
    <property type="entry name" value="GAL4"/>
    <property type="match status" value="1"/>
</dbReference>
<dbReference type="OrthoDB" id="189997at2759"/>
<gene>
    <name evidence="9" type="ORF">PV10_00353</name>
</gene>
<dbReference type="Gene3D" id="4.10.240.10">
    <property type="entry name" value="Zn(2)-C6 fungal-type DNA-binding domain"/>
    <property type="match status" value="1"/>
</dbReference>
<dbReference type="InterPro" id="IPR001138">
    <property type="entry name" value="Zn2Cys6_DnaBD"/>
</dbReference>
<feature type="domain" description="Zn(2)-C6 fungal-type" evidence="8">
    <location>
        <begin position="6"/>
        <end position="36"/>
    </location>
</feature>
<dbReference type="GeneID" id="27318198"/>
<dbReference type="PANTHER" id="PTHR47782">
    <property type="entry name" value="ZN(II)2CYS6 TRANSCRIPTION FACTOR (EUROFUNG)-RELATED"/>
    <property type="match status" value="1"/>
</dbReference>
<dbReference type="Proteomes" id="UP000054302">
    <property type="component" value="Unassembled WGS sequence"/>
</dbReference>
<reference evidence="9 10" key="1">
    <citation type="submission" date="2015-01" db="EMBL/GenBank/DDBJ databases">
        <title>The Genome Sequence of Exophiala mesophila CBS40295.</title>
        <authorList>
            <consortium name="The Broad Institute Genomics Platform"/>
            <person name="Cuomo C."/>
            <person name="de Hoog S."/>
            <person name="Gorbushina A."/>
            <person name="Stielow B."/>
            <person name="Teixiera M."/>
            <person name="Abouelleil A."/>
            <person name="Chapman S.B."/>
            <person name="Priest M."/>
            <person name="Young S.K."/>
            <person name="Wortman J."/>
            <person name="Nusbaum C."/>
            <person name="Birren B."/>
        </authorList>
    </citation>
    <scope>NUCLEOTIDE SEQUENCE [LARGE SCALE GENOMIC DNA]</scope>
    <source>
        <strain evidence="9 10">CBS 40295</strain>
    </source>
</reference>
<dbReference type="GO" id="GO:0045944">
    <property type="term" value="P:positive regulation of transcription by RNA polymerase II"/>
    <property type="evidence" value="ECO:0007669"/>
    <property type="project" value="TreeGrafter"/>
</dbReference>
<dbReference type="VEuPathDB" id="FungiDB:PV10_00353"/>
<protein>
    <recommendedName>
        <fullName evidence="8">Zn(2)-C6 fungal-type domain-containing protein</fullName>
    </recommendedName>
</protein>
<dbReference type="SMART" id="SM00066">
    <property type="entry name" value="GAL4"/>
    <property type="match status" value="1"/>
</dbReference>
<dbReference type="Pfam" id="PF00172">
    <property type="entry name" value="Zn_clus"/>
    <property type="match status" value="1"/>
</dbReference>
<dbReference type="AlphaFoldDB" id="A0A0D1Y716"/>
<name>A0A0D1Y716_EXOME</name>
<dbReference type="EMBL" id="KN847520">
    <property type="protein sequence ID" value="KIV96491.1"/>
    <property type="molecule type" value="Genomic_DNA"/>
</dbReference>
<dbReference type="GO" id="GO:0008270">
    <property type="term" value="F:zinc ion binding"/>
    <property type="evidence" value="ECO:0007669"/>
    <property type="project" value="InterPro"/>
</dbReference>
<keyword evidence="7" id="KW-0539">Nucleus</keyword>
<sequence length="576" mass="63961">MLAPQICNRCRKQRIKCDLRLPQCNNCHNADAECMFHDEALMEDIPCSYLYSLQKRQKDLQRELNVVTNGAATADNASALGFFDFDKQDFLIRVGDEESASSSWPMFAYLGSGSLARLLQHLLRSALAWHLTHGAIIPPRLVPSEDKPLLSSLDPRLEDLPALLLPVPSDQRKPRPELHTLLPRAVQRAIIDHYSRTVAPTFQFLPRGQVASLVQLENPLKWSSSNRDAPQAWALSIIFAVSTSLLSRDHASTAMATIATRCAEDLNKLSQIPISTTEPIDTTRWTCRAMCAVALCSLIDATPDRLWESLGRAVSAIESLRGRYKIENTEIDEPFWRLELTMLKLECFTSLYLCRPSYFCEMYLKIGVENVPTSHYPHDGKAFLTSLYNVTTQVNSIPRLSATSLEDFIPNPYRLDSTRVMDHKTISPETATLYMALHPLFTTLNLNPTAASSSSLLSGVNEVSPSSSQMLKSIAMSACALIDHFTLLNDEGQVLSLWLTAGRTLEAGALWVFYLVRRRITLDTGQDGGSLTASEAVSPLLKVSALLASFAARWSPGVAYANSWQALVDLLWGMLG</sequence>
<evidence type="ECO:0000259" key="8">
    <source>
        <dbReference type="PROSITE" id="PS50048"/>
    </source>
</evidence>
<evidence type="ECO:0000256" key="5">
    <source>
        <dbReference type="ARBA" id="ARBA00023125"/>
    </source>
</evidence>